<comment type="subcellular location">
    <subcellularLocation>
        <location evidence="8">Mitochondrion</location>
    </subcellularLocation>
</comment>
<name>A0A8W8KPA0_MAGGI</name>
<dbReference type="InterPro" id="IPR009060">
    <property type="entry name" value="UBA-like_sf"/>
</dbReference>
<keyword evidence="5 8" id="KW-0648">Protein biosynthesis</keyword>
<comment type="function">
    <text evidence="8">Associates with the EF-Tu.GDP complex and induces the exchange of GDP to GTP. It remains bound to the aminoacyl-tRNA.EF-Tu.GTP complex up to the GTP hydrolysis stage on the ribosome.</text>
</comment>
<keyword evidence="8" id="KW-0496">Mitochondrion</keyword>
<feature type="coiled-coil region" evidence="9">
    <location>
        <begin position="134"/>
        <end position="161"/>
    </location>
</feature>
<evidence type="ECO:0000256" key="4">
    <source>
        <dbReference type="ARBA" id="ARBA00022768"/>
    </source>
</evidence>
<dbReference type="Gene3D" id="3.30.70.640">
    <property type="entry name" value="Molybdopterin cofactor biosynthesis C (MoaC) domain"/>
    <property type="match status" value="1"/>
</dbReference>
<evidence type="ECO:0000256" key="2">
    <source>
        <dbReference type="ARBA" id="ARBA00005046"/>
    </source>
</evidence>
<feature type="domain" description="Molybdopterin cofactor biosynthesis C (MoaC)" evidence="11">
    <location>
        <begin position="382"/>
        <end position="517"/>
    </location>
</feature>
<dbReference type="SUPFAM" id="SSF46934">
    <property type="entry name" value="UBA-like"/>
    <property type="match status" value="1"/>
</dbReference>
<dbReference type="HAMAP" id="MF_01224_B">
    <property type="entry name" value="MoaC_B"/>
    <property type="match status" value="1"/>
</dbReference>
<dbReference type="InterPro" id="IPR036402">
    <property type="entry name" value="EF-Ts_dimer_sf"/>
</dbReference>
<dbReference type="InterPro" id="IPR047594">
    <property type="entry name" value="MoaC_bact/euk"/>
</dbReference>
<dbReference type="GO" id="GO:0003746">
    <property type="term" value="F:translation elongation factor activity"/>
    <property type="evidence" value="ECO:0007669"/>
    <property type="project" value="UniProtKB-UniRule"/>
</dbReference>
<dbReference type="InterPro" id="IPR002820">
    <property type="entry name" value="Mopterin_CF_biosynth-C_dom"/>
</dbReference>
<dbReference type="Gene3D" id="3.30.479.20">
    <property type="entry name" value="Elongation factor Ts, dimerisation domain"/>
    <property type="match status" value="1"/>
</dbReference>
<comment type="pathway">
    <text evidence="2">Cofactor biosynthesis; molybdopterin biosynthesis.</text>
</comment>
<dbReference type="GO" id="GO:0061799">
    <property type="term" value="F:cyclic pyranopterin monophosphate synthase activity"/>
    <property type="evidence" value="ECO:0007669"/>
    <property type="project" value="UniProtKB-EC"/>
</dbReference>
<dbReference type="Pfam" id="PF25025">
    <property type="entry name" value="EF-Ts_N"/>
    <property type="match status" value="1"/>
</dbReference>
<dbReference type="Pfam" id="PF00889">
    <property type="entry name" value="EF_TS"/>
    <property type="match status" value="1"/>
</dbReference>
<dbReference type="CDD" id="cd01420">
    <property type="entry name" value="MoaC_PE"/>
    <property type="match status" value="1"/>
</dbReference>
<evidence type="ECO:0000256" key="6">
    <source>
        <dbReference type="ARBA" id="ARBA00023150"/>
    </source>
</evidence>
<evidence type="ECO:0000256" key="5">
    <source>
        <dbReference type="ARBA" id="ARBA00022917"/>
    </source>
</evidence>
<dbReference type="SUPFAM" id="SSF54713">
    <property type="entry name" value="Elongation factor Ts (EF-Ts), dimerisation domain"/>
    <property type="match status" value="1"/>
</dbReference>
<proteinExistence type="inferred from homology"/>
<keyword evidence="9" id="KW-0175">Coiled coil</keyword>
<dbReference type="InterPro" id="IPR014039">
    <property type="entry name" value="Transl_elong_EFTs/EF1B_dimer"/>
</dbReference>
<comment type="catalytic activity">
    <reaction evidence="1">
        <text>(8S)-3',8-cyclo-7,8-dihydroguanosine 5'-triphosphate = cyclic pyranopterin phosphate + diphosphate</text>
        <dbReference type="Rhea" id="RHEA:49580"/>
        <dbReference type="ChEBI" id="CHEBI:33019"/>
        <dbReference type="ChEBI" id="CHEBI:59648"/>
        <dbReference type="ChEBI" id="CHEBI:131766"/>
        <dbReference type="EC" id="4.6.1.17"/>
    </reaction>
</comment>
<dbReference type="NCBIfam" id="NF006870">
    <property type="entry name" value="PRK09364.1"/>
    <property type="match status" value="1"/>
</dbReference>
<accession>A0A8W8KPA0</accession>
<dbReference type="SUPFAM" id="SSF55040">
    <property type="entry name" value="Molybdenum cofactor biosynthesis protein C, MoaC"/>
    <property type="match status" value="1"/>
</dbReference>
<dbReference type="PANTHER" id="PTHR11741">
    <property type="entry name" value="ELONGATION FACTOR TS"/>
    <property type="match status" value="1"/>
</dbReference>
<dbReference type="EnsemblMetazoa" id="G24743.1">
    <property type="protein sequence ID" value="G24743.1:cds"/>
    <property type="gene ID" value="G24743"/>
</dbReference>
<evidence type="ECO:0000256" key="1">
    <source>
        <dbReference type="ARBA" id="ARBA00001637"/>
    </source>
</evidence>
<dbReference type="Gene3D" id="1.10.8.10">
    <property type="entry name" value="DNA helicase RuvA subunit, C-terminal domain"/>
    <property type="match status" value="1"/>
</dbReference>
<dbReference type="Proteomes" id="UP000005408">
    <property type="component" value="Unassembled WGS sequence"/>
</dbReference>
<evidence type="ECO:0000259" key="10">
    <source>
        <dbReference type="Pfam" id="PF00889"/>
    </source>
</evidence>
<keyword evidence="6" id="KW-0501">Molybdenum cofactor biosynthesis</keyword>
<evidence type="ECO:0000256" key="3">
    <source>
        <dbReference type="ARBA" id="ARBA00005532"/>
    </source>
</evidence>
<dbReference type="PANTHER" id="PTHR11741:SF0">
    <property type="entry name" value="ELONGATION FACTOR TS, MITOCHONDRIAL"/>
    <property type="match status" value="1"/>
</dbReference>
<protein>
    <recommendedName>
        <fullName evidence="8">Elongation factor Ts, mitochondrial</fullName>
        <shortName evidence="8">EF-Ts</shortName>
        <shortName evidence="8">EF-TsMt</shortName>
    </recommendedName>
</protein>
<keyword evidence="4 8" id="KW-0251">Elongation factor</keyword>
<dbReference type="GO" id="GO:0006777">
    <property type="term" value="P:Mo-molybdopterin cofactor biosynthetic process"/>
    <property type="evidence" value="ECO:0007669"/>
    <property type="project" value="UniProtKB-KW"/>
</dbReference>
<dbReference type="InterPro" id="IPR001816">
    <property type="entry name" value="Transl_elong_EFTs/EF1B"/>
</dbReference>
<dbReference type="InterPro" id="IPR023045">
    <property type="entry name" value="MoaC"/>
</dbReference>
<dbReference type="CDD" id="cd14275">
    <property type="entry name" value="UBA_EF-Ts"/>
    <property type="match status" value="1"/>
</dbReference>
<dbReference type="HAMAP" id="MF_00050">
    <property type="entry name" value="EF_Ts"/>
    <property type="match status" value="1"/>
</dbReference>
<evidence type="ECO:0000256" key="7">
    <source>
        <dbReference type="ARBA" id="ARBA00023239"/>
    </source>
</evidence>
<evidence type="ECO:0000259" key="11">
    <source>
        <dbReference type="Pfam" id="PF01967"/>
    </source>
</evidence>
<dbReference type="AlphaFoldDB" id="A0A8W8KPA0"/>
<comment type="similarity">
    <text evidence="3 8">Belongs to the EF-Ts family.</text>
</comment>
<dbReference type="InterPro" id="IPR036522">
    <property type="entry name" value="MoaC_sf"/>
</dbReference>
<dbReference type="Pfam" id="PF01967">
    <property type="entry name" value="MoaC"/>
    <property type="match status" value="1"/>
</dbReference>
<evidence type="ECO:0000313" key="12">
    <source>
        <dbReference type="EnsemblMetazoa" id="G24743.1:cds"/>
    </source>
</evidence>
<dbReference type="GO" id="GO:0005739">
    <property type="term" value="C:mitochondrion"/>
    <property type="evidence" value="ECO:0007669"/>
    <property type="project" value="UniProtKB-SubCell"/>
</dbReference>
<evidence type="ECO:0000313" key="13">
    <source>
        <dbReference type="Proteomes" id="UP000005408"/>
    </source>
</evidence>
<reference evidence="12" key="1">
    <citation type="submission" date="2022-08" db="UniProtKB">
        <authorList>
            <consortium name="EnsemblMetazoa"/>
        </authorList>
    </citation>
    <scope>IDENTIFICATION</scope>
    <source>
        <strain evidence="12">05x7-T-G4-1.051#20</strain>
    </source>
</reference>
<sequence>MKCIVSGALRKRTGYNESVVHPHLSLTDEDRRKCRHFNLRNLATDLFCFPIRTEGSSVGTNLVDLNIFATAHRFIDQVSSKTETGGERRKRYDMGRFLFSTVNLVWKTFPRHYCAAQAAKSNLSQLRKKTGIPLKNCRAALEKFNNNLEEAEKWLIEQAQKEGWAKADKLQSRPMSQGLVGVLQSRAGATMVEVNCETDFVARNEKFQELVYRLTTACHDNLQQDTNKKFLQHDAVNDLPYEDKKMSDAVALEVGTIGENMRLRRAIFLPKLEGQFLNSYVHNSDKKVVINDCHMGRFGTLLSVQHTSGTDSEESIETVTKDYDVTRTTDVLLTTSAPKQLPFLWSHWSTARKEQVGSRSFHTSSVRDKNLTHTDSSGKAKMVDVGDKENSVRTAVACASIYLGEEAFYLVEANKTKKGDVLSVAQLAGIMAAKKTGELVPLCHNIGLSKVSVDLTLYKHNYSVYIECEAKTVGKTGVEMEAITGASMAAITVYDMCKAVNREMVISNIRLLSKKGGKSGEYQFVPE</sequence>
<keyword evidence="13" id="KW-1185">Reference proteome</keyword>
<organism evidence="12 13">
    <name type="scientific">Magallana gigas</name>
    <name type="common">Pacific oyster</name>
    <name type="synonym">Crassostrea gigas</name>
    <dbReference type="NCBI Taxonomy" id="29159"/>
    <lineage>
        <taxon>Eukaryota</taxon>
        <taxon>Metazoa</taxon>
        <taxon>Spiralia</taxon>
        <taxon>Lophotrochozoa</taxon>
        <taxon>Mollusca</taxon>
        <taxon>Bivalvia</taxon>
        <taxon>Autobranchia</taxon>
        <taxon>Pteriomorphia</taxon>
        <taxon>Ostreida</taxon>
        <taxon>Ostreoidea</taxon>
        <taxon>Ostreidae</taxon>
        <taxon>Magallana</taxon>
    </lineage>
</organism>
<dbReference type="GO" id="GO:0070125">
    <property type="term" value="P:mitochondrial translational elongation"/>
    <property type="evidence" value="ECO:0007669"/>
    <property type="project" value="TreeGrafter"/>
</dbReference>
<dbReference type="PROSITE" id="PS01127">
    <property type="entry name" value="EF_TS_2"/>
    <property type="match status" value="1"/>
</dbReference>
<evidence type="ECO:0000256" key="8">
    <source>
        <dbReference type="HAMAP-Rule" id="MF_03135"/>
    </source>
</evidence>
<evidence type="ECO:0000256" key="9">
    <source>
        <dbReference type="SAM" id="Coils"/>
    </source>
</evidence>
<dbReference type="NCBIfam" id="TIGR00581">
    <property type="entry name" value="moaC"/>
    <property type="match status" value="1"/>
</dbReference>
<dbReference type="InterPro" id="IPR018101">
    <property type="entry name" value="Transl_elong_Ts_CS"/>
</dbReference>
<feature type="domain" description="Translation elongation factor EFTs/EF1B dimerisation" evidence="10">
    <location>
        <begin position="189"/>
        <end position="293"/>
    </location>
</feature>
<keyword evidence="7" id="KW-0456">Lyase</keyword>